<organism evidence="2 3">
    <name type="scientific">Hamiltosporidium magnivora</name>
    <dbReference type="NCBI Taxonomy" id="148818"/>
    <lineage>
        <taxon>Eukaryota</taxon>
        <taxon>Fungi</taxon>
        <taxon>Fungi incertae sedis</taxon>
        <taxon>Microsporidia</taxon>
        <taxon>Dubosqiidae</taxon>
        <taxon>Hamiltosporidium</taxon>
    </lineage>
</organism>
<proteinExistence type="predicted"/>
<evidence type="ECO:0000256" key="1">
    <source>
        <dbReference type="SAM" id="MobiDB-lite"/>
    </source>
</evidence>
<dbReference type="EMBL" id="PITI01003286">
    <property type="protein sequence ID" value="TBT96899.1"/>
    <property type="molecule type" value="Genomic_DNA"/>
</dbReference>
<name>A0A4Q9KSH7_9MICR</name>
<comment type="caution">
    <text evidence="2">The sequence shown here is derived from an EMBL/GenBank/DDBJ whole genome shotgun (WGS) entry which is preliminary data.</text>
</comment>
<dbReference type="AlphaFoldDB" id="A0A4Q9KSH7"/>
<dbReference type="Proteomes" id="UP000291404">
    <property type="component" value="Unassembled WGS sequence"/>
</dbReference>
<gene>
    <name evidence="2" type="ORF">CWI36_3286p0010</name>
</gene>
<keyword evidence="3" id="KW-1185">Reference proteome</keyword>
<reference evidence="2 3" key="1">
    <citation type="submission" date="2017-12" db="EMBL/GenBank/DDBJ databases">
        <authorList>
            <person name="Pombert J.-F."/>
            <person name="Haag K.L."/>
            <person name="Ebert D."/>
        </authorList>
    </citation>
    <scope>NUCLEOTIDE SEQUENCE [LARGE SCALE GENOMIC DNA]</scope>
    <source>
        <strain evidence="2">BE-OM-2</strain>
    </source>
</reference>
<feature type="region of interest" description="Disordered" evidence="1">
    <location>
        <begin position="77"/>
        <end position="128"/>
    </location>
</feature>
<feature type="compositionally biased region" description="Basic and acidic residues" evidence="1">
    <location>
        <begin position="77"/>
        <end position="90"/>
    </location>
</feature>
<feature type="compositionally biased region" description="Basic and acidic residues" evidence="1">
    <location>
        <begin position="119"/>
        <end position="128"/>
    </location>
</feature>
<evidence type="ECO:0000313" key="2">
    <source>
        <dbReference type="EMBL" id="TBT96899.1"/>
    </source>
</evidence>
<evidence type="ECO:0000313" key="3">
    <source>
        <dbReference type="Proteomes" id="UP000291404"/>
    </source>
</evidence>
<feature type="compositionally biased region" description="Low complexity" evidence="1">
    <location>
        <begin position="105"/>
        <end position="117"/>
    </location>
</feature>
<dbReference type="VEuPathDB" id="MicrosporidiaDB:CWI39_0286p0020"/>
<dbReference type="VEuPathDB" id="MicrosporidiaDB:CWI36_3286p0010"/>
<accession>A0A4Q9KSH7</accession>
<sequence length="191" mass="22765">MNKSSFAENYKKNLEKILLKYSNINDEKEIGIDLFERKSNNRKSNNNELNNRKLRNKESINTELRDIKSDRKLRNKELNNKELNNKELNNRKLNNGKLRKRASINRKSNNTESNNRKSNNKESSNRKLNVEEDNYYNAFFSKSHKRCLTQQKDFKTVDKLIGSYGFNIIFDTLFSDCNFDTLYEKVIDYNL</sequence>
<protein>
    <submittedName>
        <fullName evidence="2">Uncharacterized protein</fullName>
    </submittedName>
</protein>